<organism evidence="2 3">
    <name type="scientific">Mucilaginibacter pineti</name>
    <dbReference type="NCBI Taxonomy" id="1391627"/>
    <lineage>
        <taxon>Bacteria</taxon>
        <taxon>Pseudomonadati</taxon>
        <taxon>Bacteroidota</taxon>
        <taxon>Sphingobacteriia</taxon>
        <taxon>Sphingobacteriales</taxon>
        <taxon>Sphingobacteriaceae</taxon>
        <taxon>Mucilaginibacter</taxon>
    </lineage>
</organism>
<gene>
    <name evidence="2" type="ORF">SAMN05216464_102560</name>
</gene>
<dbReference type="Gene3D" id="2.60.40.2340">
    <property type="match status" value="1"/>
</dbReference>
<proteinExistence type="predicted"/>
<sequence>MKWARVSIYTVLAFTVLFIINSCGSGHKADPVPTQIKSSDKNITAFKLSGSGLAITGVITGTTISFTAPAGTDVTALTPAISISAKATVSPNTNVPQDFSKDVNYTVTAEDGSTQVYKVTVTIAKAVTQVIDCANVPAVLEDRGDGVDYIIKCNINISNYKVLTIKPGVTIQFDGEGAGITVVGGSIVGGGLKMVGTKDKPIILEGKTAKAGSWTGIQVNSKNISNQWEYVTVRDAGAGQYAAGVLLDNSNNSPMQVSVKNCSFINNEGYGIWDYENGYAYGISIFSEFANNTFTDNTKSALKIKIGEAGSLDAASSYKNNTQKFIEVTGRLLLNNITVQNIGIPYVIEQVTELNQKMTINSGVAFQFTKDAGFYLGYLDNGGTIIANGTAAAPIKFTGYEANIKGYWFGIELDNSDPQIEFNNCLFDGAGSIKSDTYCSGNTKAALNFGGNCGSALTGGGKVTNCTISNSGGYGINYRAGRSVTLTNNKFSGNTLADILKRN</sequence>
<dbReference type="SUPFAM" id="SSF51126">
    <property type="entry name" value="Pectin lyase-like"/>
    <property type="match status" value="2"/>
</dbReference>
<protein>
    <recommendedName>
        <fullName evidence="1">DUF5018 domain-containing protein</fullName>
    </recommendedName>
</protein>
<dbReference type="InterPro" id="IPR006626">
    <property type="entry name" value="PbH1"/>
</dbReference>
<reference evidence="2 3" key="1">
    <citation type="submission" date="2016-10" db="EMBL/GenBank/DDBJ databases">
        <authorList>
            <person name="de Groot N.N."/>
        </authorList>
    </citation>
    <scope>NUCLEOTIDE SEQUENCE [LARGE SCALE GENOMIC DNA]</scope>
    <source>
        <strain evidence="2 3">47C3B</strain>
    </source>
</reference>
<accession>A0A1G6XM89</accession>
<feature type="domain" description="DUF5018" evidence="1">
    <location>
        <begin position="35"/>
        <end position="124"/>
    </location>
</feature>
<dbReference type="InterPro" id="IPR011050">
    <property type="entry name" value="Pectin_lyase_fold/virulence"/>
</dbReference>
<dbReference type="Pfam" id="PF16410">
    <property type="entry name" value="DUF5018"/>
    <property type="match status" value="1"/>
</dbReference>
<evidence type="ECO:0000259" key="1">
    <source>
        <dbReference type="Pfam" id="PF16410"/>
    </source>
</evidence>
<dbReference type="STRING" id="1391627.SAMN05216464_102560"/>
<dbReference type="SMART" id="SM00710">
    <property type="entry name" value="PbH1"/>
    <property type="match status" value="4"/>
</dbReference>
<dbReference type="OrthoDB" id="727829at2"/>
<dbReference type="Proteomes" id="UP000199072">
    <property type="component" value="Unassembled WGS sequence"/>
</dbReference>
<dbReference type="EMBL" id="FNAI01000002">
    <property type="protein sequence ID" value="SDD78356.1"/>
    <property type="molecule type" value="Genomic_DNA"/>
</dbReference>
<dbReference type="AlphaFoldDB" id="A0A1G6XM89"/>
<dbReference type="InterPro" id="IPR032186">
    <property type="entry name" value="DUF5018"/>
</dbReference>
<keyword evidence="3" id="KW-1185">Reference proteome</keyword>
<name>A0A1G6XM89_9SPHI</name>
<dbReference type="RefSeq" id="WP_091146814.1">
    <property type="nucleotide sequence ID" value="NZ_FNAI01000002.1"/>
</dbReference>
<evidence type="ECO:0000313" key="3">
    <source>
        <dbReference type="Proteomes" id="UP000199072"/>
    </source>
</evidence>
<evidence type="ECO:0000313" key="2">
    <source>
        <dbReference type="EMBL" id="SDD78356.1"/>
    </source>
</evidence>